<gene>
    <name evidence="2" type="ORF">PBIL07802_LOCUS7993</name>
    <name evidence="3" type="ORF">PBIL07802_LOCUS7999</name>
</gene>
<accession>A0A7S3D3X3</accession>
<evidence type="ECO:0000313" key="2">
    <source>
        <dbReference type="EMBL" id="CAE0245810.1"/>
    </source>
</evidence>
<reference evidence="3" key="1">
    <citation type="submission" date="2021-01" db="EMBL/GenBank/DDBJ databases">
        <authorList>
            <person name="Corre E."/>
            <person name="Pelletier E."/>
            <person name="Niang G."/>
            <person name="Scheremetjew M."/>
            <person name="Finn R."/>
            <person name="Kale V."/>
            <person name="Holt S."/>
            <person name="Cochrane G."/>
            <person name="Meng A."/>
            <person name="Brown T."/>
            <person name="Cohen L."/>
        </authorList>
    </citation>
    <scope>NUCLEOTIDE SEQUENCE</scope>
    <source>
        <strain evidence="3">NIES-2562</strain>
    </source>
</reference>
<evidence type="ECO:0000313" key="3">
    <source>
        <dbReference type="EMBL" id="CAE0245816.1"/>
    </source>
</evidence>
<dbReference type="PANTHER" id="PTHR16056">
    <property type="entry name" value="REGULATOR OF MICROTUBULE DYNAMICS PROTEIN"/>
    <property type="match status" value="1"/>
</dbReference>
<protein>
    <recommendedName>
        <fullName evidence="4">Pre-rRNA-processing protein Ipi1 N-terminal domain-containing protein</fullName>
    </recommendedName>
</protein>
<evidence type="ECO:0008006" key="4">
    <source>
        <dbReference type="Google" id="ProtNLM"/>
    </source>
</evidence>
<feature type="region of interest" description="Disordered" evidence="1">
    <location>
        <begin position="1"/>
        <end position="33"/>
    </location>
</feature>
<dbReference type="PANTHER" id="PTHR16056:SF2">
    <property type="entry name" value="TESTIS-EXPRESSED PROTEIN 10"/>
    <property type="match status" value="1"/>
</dbReference>
<dbReference type="InterPro" id="IPR011989">
    <property type="entry name" value="ARM-like"/>
</dbReference>
<evidence type="ECO:0000256" key="1">
    <source>
        <dbReference type="SAM" id="MobiDB-lite"/>
    </source>
</evidence>
<dbReference type="EMBL" id="HBIB01012254">
    <property type="protein sequence ID" value="CAE0245816.1"/>
    <property type="molecule type" value="Transcribed_RNA"/>
</dbReference>
<dbReference type="InterPro" id="IPR016024">
    <property type="entry name" value="ARM-type_fold"/>
</dbReference>
<dbReference type="GO" id="GO:0005634">
    <property type="term" value="C:nucleus"/>
    <property type="evidence" value="ECO:0007669"/>
    <property type="project" value="TreeGrafter"/>
</dbReference>
<feature type="compositionally biased region" description="Basic and acidic residues" evidence="1">
    <location>
        <begin position="1"/>
        <end position="13"/>
    </location>
</feature>
<proteinExistence type="predicted"/>
<dbReference type="SUPFAM" id="SSF48371">
    <property type="entry name" value="ARM repeat"/>
    <property type="match status" value="1"/>
</dbReference>
<dbReference type="Gene3D" id="1.25.10.10">
    <property type="entry name" value="Leucine-rich Repeat Variant"/>
    <property type="match status" value="1"/>
</dbReference>
<sequence length="934" mass="103727">MGKRKGGTEDFQKKKVKLGRTLPKRQNETETSFQSRKISLLSQSIADDKGETVTKRNLSLNELLSQTNHYNAAVRKGALEGMLELYEQHPKAMLQSIGRVCEIIFKLLTDGDGGVRSSLYRLLFAFFDEKKGNLVIHRLVPFGPRFMGHITAALSHVQEDIRLDGVVFLLLLLNDELRVFIKDQEVEVVALLMEMLKITGPKTAVTGLAGSLNLPSGVFGARILVLYATTAILQQAGDHLDRGRKQTETKWGSGSQGLQLDDRIISMFPKQALSGDVGMQRTLLSFLPALVNQLSEHWMEYCSDGQIERWSSLSILLLCRCFHVAALLLRRNRSSLPVSLSSLADSTITKIVARFPFRPSASLLNSGQKDVVMGSKTAGTIVSPAMMSVSMSQMRCSALLDGRNFVCLKNINNHDIVDKINVHCCSIVVTMAPLCDSYLSSQSDKKKAKADVVGNRVEDIFSFVVRMLASTRKHEKGGKKRDSQGMNNTFKAGEELLVLVKHVLDASEKDDKDESSILGRVLMRTPSFSNGLVTSSCDDCWDSWRSLMYDELLDWARSARDLSSRTEAARGCLELLKKQQPRGSPQKCELQEKWRSNCNLLLHVLLNDSNRRTLVQHDPLFYTEALRMLVHWNTRYGEGRLSENRAELSSIVGNIRKDLSGISLSPHILGQAVDVSAACATCSGDARRDTEVFVADYVASFDGCQMATIGAMRVWLDRLNEQDVMSSGSSFIAALFALLVDAYDSKDVHVVEATVSLFLAAKWAIGSDVLHVAAFQYWKKWKEHNKTMGFLCSGADVLAVLSSKSTFSLHALQSAQLSKDMLTELLLNPDMPLKWALLHFTKGCFVNKERLITILELMDAIAHGDNPDVRLLASRLQQLAVLIEEANHAVCEAIRNKVQALTNHVLSRATASGYNDEAVRSISSQLFFVRTAFL</sequence>
<organism evidence="3">
    <name type="scientific">Palpitomonas bilix</name>
    <dbReference type="NCBI Taxonomy" id="652834"/>
    <lineage>
        <taxon>Eukaryota</taxon>
        <taxon>Eukaryota incertae sedis</taxon>
    </lineage>
</organism>
<dbReference type="EMBL" id="HBIB01012246">
    <property type="protein sequence ID" value="CAE0245810.1"/>
    <property type="molecule type" value="Transcribed_RNA"/>
</dbReference>
<dbReference type="AlphaFoldDB" id="A0A7S3D3X3"/>
<name>A0A7S3D3X3_9EUKA</name>